<organism evidence="3 4">
    <name type="scientific">Cupriavidus respiraculi</name>
    <dbReference type="NCBI Taxonomy" id="195930"/>
    <lineage>
        <taxon>Bacteria</taxon>
        <taxon>Pseudomonadati</taxon>
        <taxon>Pseudomonadota</taxon>
        <taxon>Betaproteobacteria</taxon>
        <taxon>Burkholderiales</taxon>
        <taxon>Burkholderiaceae</taxon>
        <taxon>Cupriavidus</taxon>
    </lineage>
</organism>
<feature type="region of interest" description="Disordered" evidence="1">
    <location>
        <begin position="79"/>
        <end position="102"/>
    </location>
</feature>
<gene>
    <name evidence="3" type="ORF">LMG21510_03444</name>
</gene>
<name>A0ABM8XD47_9BURK</name>
<evidence type="ECO:0000313" key="4">
    <source>
        <dbReference type="Proteomes" id="UP000721236"/>
    </source>
</evidence>
<proteinExistence type="predicted"/>
<keyword evidence="4" id="KW-1185">Reference proteome</keyword>
<feature type="transmembrane region" description="Helical" evidence="2">
    <location>
        <begin position="20"/>
        <end position="43"/>
    </location>
</feature>
<evidence type="ECO:0000256" key="2">
    <source>
        <dbReference type="SAM" id="Phobius"/>
    </source>
</evidence>
<dbReference type="EMBL" id="CAJZAH010000003">
    <property type="protein sequence ID" value="CAG9177955.1"/>
    <property type="molecule type" value="Genomic_DNA"/>
</dbReference>
<dbReference type="InterPro" id="IPR032092">
    <property type="entry name" value="PilW"/>
</dbReference>
<dbReference type="Pfam" id="PF16074">
    <property type="entry name" value="PilW"/>
    <property type="match status" value="1"/>
</dbReference>
<evidence type="ECO:0000313" key="3">
    <source>
        <dbReference type="EMBL" id="CAG9177955.1"/>
    </source>
</evidence>
<evidence type="ECO:0008006" key="5">
    <source>
        <dbReference type="Google" id="ProtNLM"/>
    </source>
</evidence>
<keyword evidence="2" id="KW-1133">Transmembrane helix</keyword>
<evidence type="ECO:0000256" key="1">
    <source>
        <dbReference type="SAM" id="MobiDB-lite"/>
    </source>
</evidence>
<protein>
    <recommendedName>
        <fullName evidence="5">Type IV pilus assembly protein PilW</fullName>
    </recommendedName>
</protein>
<dbReference type="RefSeq" id="WP_224042963.1">
    <property type="nucleotide sequence ID" value="NZ_CAJZAH010000003.1"/>
</dbReference>
<dbReference type="Proteomes" id="UP000721236">
    <property type="component" value="Unassembled WGS sequence"/>
</dbReference>
<accession>A0ABM8XD47</accession>
<keyword evidence="2" id="KW-0812">Transmembrane</keyword>
<keyword evidence="2" id="KW-0472">Membrane</keyword>
<comment type="caution">
    <text evidence="3">The sequence shown here is derived from an EMBL/GenBank/DDBJ whole genome shotgun (WGS) entry which is preliminary data.</text>
</comment>
<sequence length="316" mass="32521">MTATFPLSPRTGVAHGSRGWSLVELMVGLVLGLIVTAAAGAAFHGAHAAYGATVESLLLEQRGQFALDVLAQQIRHSGWSPAPAAPAPANGTRPPTLAGRDDCGQPGIDDVPTCGRAGLGASDALLLRFTAPPQPDRAMVDCSGYPAVAGVAGAATAPSTADVANLFYVAAGSDGEPQLLCRYPSRRAGELSGSGWTSGALVAGVETMQFRYGVDTSGDGKPDAYLRADEVQALGRAAWRKVIAVQIALVLRSQRPFASKRPATGSPPLALLPARFPGEGGPDIGFVPATRPDAMRRVFATTVRLRNAPACGETLC</sequence>
<reference evidence="3 4" key="1">
    <citation type="submission" date="2021-08" db="EMBL/GenBank/DDBJ databases">
        <authorList>
            <person name="Peeters C."/>
        </authorList>
    </citation>
    <scope>NUCLEOTIDE SEQUENCE [LARGE SCALE GENOMIC DNA]</scope>
    <source>
        <strain evidence="3 4">LMG 21510</strain>
    </source>
</reference>